<dbReference type="OrthoDB" id="1146847at2"/>
<reference evidence="2 3" key="1">
    <citation type="journal article" date="2010" name="J. Bacteriol.">
        <title>The complete genome sequence of Croceibacter atlanticus HTCC2559T.</title>
        <authorList>
            <person name="Oh H.M."/>
            <person name="Kang I."/>
            <person name="Ferriera S."/>
            <person name="Giovannoni S.J."/>
            <person name="Cho J.C."/>
        </authorList>
    </citation>
    <scope>NUCLEOTIDE SEQUENCE [LARGE SCALE GENOMIC DNA]</scope>
    <source>
        <strain evidence="3">ATCC BAA-628 / HTCC2559 / KCTC 12090</strain>
    </source>
</reference>
<dbReference type="InterPro" id="IPR013766">
    <property type="entry name" value="Thioredoxin_domain"/>
</dbReference>
<feature type="domain" description="Thioredoxin" evidence="1">
    <location>
        <begin position="332"/>
        <end position="478"/>
    </location>
</feature>
<gene>
    <name evidence="2" type="ordered locus">CA2559_11933</name>
</gene>
<accession>A3UAA9</accession>
<evidence type="ECO:0000313" key="3">
    <source>
        <dbReference type="Proteomes" id="UP000002297"/>
    </source>
</evidence>
<dbReference type="Proteomes" id="UP000002297">
    <property type="component" value="Chromosome"/>
</dbReference>
<dbReference type="InterPro" id="IPR036249">
    <property type="entry name" value="Thioredoxin-like_sf"/>
</dbReference>
<dbReference type="SUPFAM" id="SSF52833">
    <property type="entry name" value="Thioredoxin-like"/>
    <property type="match status" value="1"/>
</dbReference>
<dbReference type="EMBL" id="CP002046">
    <property type="protein sequence ID" value="EAP86745.1"/>
    <property type="molecule type" value="Genomic_DNA"/>
</dbReference>
<evidence type="ECO:0000313" key="2">
    <source>
        <dbReference type="EMBL" id="EAP86745.1"/>
    </source>
</evidence>
<dbReference type="STRING" id="216432.CA2559_11933"/>
<dbReference type="KEGG" id="cat:CA2559_11933"/>
<dbReference type="eggNOG" id="COG1225">
    <property type="taxonomic scope" value="Bacteria"/>
</dbReference>
<dbReference type="RefSeq" id="WP_013188126.1">
    <property type="nucleotide sequence ID" value="NC_014230.1"/>
</dbReference>
<proteinExistence type="predicted"/>
<keyword evidence="3" id="KW-1185">Reference proteome</keyword>
<name>A3UAA9_CROAH</name>
<dbReference type="PROSITE" id="PS51352">
    <property type="entry name" value="THIOREDOXIN_2"/>
    <property type="match status" value="1"/>
</dbReference>
<protein>
    <recommendedName>
        <fullName evidence="1">Thioredoxin domain-containing protein</fullName>
    </recommendedName>
</protein>
<evidence type="ECO:0000259" key="1">
    <source>
        <dbReference type="PROSITE" id="PS51352"/>
    </source>
</evidence>
<dbReference type="AlphaFoldDB" id="A3UAA9"/>
<dbReference type="GeneID" id="89454105"/>
<sequence length="478" mass="55857">MRSTLLVLFLFTLLLNSCKSENTKGYAIFSGQIVNPTATNIYLKKFGKVVDSSKVDDFNRFSFKINNPDDGLYEFSYNKESQLIYIEENDSILLHINTFNFDESIAFSGEGYKKNNFITSLYLQNELAEDFLVRNSALKPHLVSAKIEDQLNRNLAQIEKIASQENLSKDYLKFAKKAAHLQYYDLKERFYFFISKYYPEKRKLFTKEYFSYREDLEFNDEEFQYYYTNIRLLDNYLKNKVFDICIKEHTEVLDCTKNNDFNNIELKANLLDSITNLPVLKDRFYNRFGKQGVLLSNDTITSQKTIKLLSNLGYNKDGIQELKNLLYLQKLFLPGSNMASVRVVDVDKNTSTLKEIINKPTILHSWNIDSYLHHSTNHKKIRNLSEKYPEVDFIGITTDYANFSEDPTSVNPWIKTIEEYNYNPEKEYHILTSPVASKLLKNYTNKVIFVDKQGTIVIGATLLNDSDFEQIILEFLNQ</sequence>
<dbReference type="HOGENOM" id="CLU_045952_0_0_10"/>
<dbReference type="Gene3D" id="3.40.30.10">
    <property type="entry name" value="Glutaredoxin"/>
    <property type="match status" value="1"/>
</dbReference>
<organism evidence="2 3">
    <name type="scientific">Croceibacter atlanticus (strain ATCC BAA-628 / JCM 21780 / CIP 108009 / IAM 15332 / KCTC 12090 / HTCC2559)</name>
    <dbReference type="NCBI Taxonomy" id="216432"/>
    <lineage>
        <taxon>Bacteria</taxon>
        <taxon>Pseudomonadati</taxon>
        <taxon>Bacteroidota</taxon>
        <taxon>Flavobacteriia</taxon>
        <taxon>Flavobacteriales</taxon>
        <taxon>Flavobacteriaceae</taxon>
        <taxon>Croceibacter</taxon>
    </lineage>
</organism>